<dbReference type="Gene3D" id="3.60.20.10">
    <property type="entry name" value="Glutamine Phosphoribosylpyrophosphate, subunit 1, domain 1"/>
    <property type="match status" value="1"/>
</dbReference>
<proteinExistence type="predicted"/>
<organism evidence="2">
    <name type="scientific">Balaenoptera musculus</name>
    <name type="common">Blue whale</name>
    <dbReference type="NCBI Taxonomy" id="9771"/>
    <lineage>
        <taxon>Eukaryota</taxon>
        <taxon>Metazoa</taxon>
        <taxon>Chordata</taxon>
        <taxon>Craniata</taxon>
        <taxon>Vertebrata</taxon>
        <taxon>Euteleostomi</taxon>
        <taxon>Mammalia</taxon>
        <taxon>Eutheria</taxon>
        <taxon>Laurasiatheria</taxon>
        <taxon>Artiodactyla</taxon>
        <taxon>Whippomorpha</taxon>
        <taxon>Cetacea</taxon>
        <taxon>Mysticeti</taxon>
        <taxon>Balaenopteridae</taxon>
        <taxon>Balaenoptera</taxon>
    </lineage>
</organism>
<reference evidence="2" key="1">
    <citation type="submission" date="2023-09" db="UniProtKB">
        <authorList>
            <consortium name="Ensembl"/>
        </authorList>
    </citation>
    <scope>IDENTIFICATION</scope>
</reference>
<protein>
    <recommendedName>
        <fullName evidence="1">Proteasome alpha-type subunits domain-containing protein</fullName>
    </recommendedName>
</protein>
<dbReference type="Pfam" id="PF10584">
    <property type="entry name" value="Proteasome_A_N"/>
    <property type="match status" value="1"/>
</dbReference>
<dbReference type="SUPFAM" id="SSF56235">
    <property type="entry name" value="N-terminal nucleophile aminohydrolases (Ntn hydrolases)"/>
    <property type="match status" value="1"/>
</dbReference>
<sequence length="54" mass="6017">MSSIGTGYDLSASTFSPVGRVFQVAFAMKPVENSRTGKLGRSERVAWTYIHYQM</sequence>
<dbReference type="InterPro" id="IPR000426">
    <property type="entry name" value="Proteasome_asu_N"/>
</dbReference>
<dbReference type="GeneTree" id="ENSGT00960000186989"/>
<dbReference type="InterPro" id="IPR029055">
    <property type="entry name" value="Ntn_hydrolases_N"/>
</dbReference>
<dbReference type="GO" id="GO:0006511">
    <property type="term" value="P:ubiquitin-dependent protein catabolic process"/>
    <property type="evidence" value="ECO:0007669"/>
    <property type="project" value="InterPro"/>
</dbReference>
<dbReference type="GO" id="GO:0019773">
    <property type="term" value="C:proteasome core complex, alpha-subunit complex"/>
    <property type="evidence" value="ECO:0007669"/>
    <property type="project" value="InterPro"/>
</dbReference>
<dbReference type="AlphaFoldDB" id="A0A8C0D6W2"/>
<dbReference type="SMART" id="SM00948">
    <property type="entry name" value="Proteasome_A_N"/>
    <property type="match status" value="1"/>
</dbReference>
<feature type="domain" description="Proteasome alpha-type subunits" evidence="1">
    <location>
        <begin position="8"/>
        <end position="30"/>
    </location>
</feature>
<accession>A0A8C0D6W2</accession>
<evidence type="ECO:0000259" key="1">
    <source>
        <dbReference type="SMART" id="SM00948"/>
    </source>
</evidence>
<dbReference type="OMA" id="IVMRIFQ"/>
<dbReference type="Ensembl" id="ENSBMST00010017355.1">
    <property type="protein sequence ID" value="ENSBMSP00010015680.1"/>
    <property type="gene ID" value="ENSBMSG00010011419.1"/>
</dbReference>
<evidence type="ECO:0000313" key="2">
    <source>
        <dbReference type="Ensembl" id="ENSBMSP00010015680.1"/>
    </source>
</evidence>
<name>A0A8C0D6W2_BALMU</name>